<organism evidence="4 5">
    <name type="scientific">Phytophthora citrophthora</name>
    <dbReference type="NCBI Taxonomy" id="4793"/>
    <lineage>
        <taxon>Eukaryota</taxon>
        <taxon>Sar</taxon>
        <taxon>Stramenopiles</taxon>
        <taxon>Oomycota</taxon>
        <taxon>Peronosporomycetes</taxon>
        <taxon>Peronosporales</taxon>
        <taxon>Peronosporaceae</taxon>
        <taxon>Phytophthora</taxon>
    </lineage>
</organism>
<feature type="domain" description="J" evidence="3">
    <location>
        <begin position="84"/>
        <end position="148"/>
    </location>
</feature>
<dbReference type="Gene3D" id="1.10.287.110">
    <property type="entry name" value="DnaJ domain"/>
    <property type="match status" value="1"/>
</dbReference>
<dbReference type="CDD" id="cd06257">
    <property type="entry name" value="DnaJ"/>
    <property type="match status" value="1"/>
</dbReference>
<proteinExistence type="predicted"/>
<dbReference type="SMART" id="SM00271">
    <property type="entry name" value="DnaJ"/>
    <property type="match status" value="1"/>
</dbReference>
<keyword evidence="2" id="KW-1133">Transmembrane helix</keyword>
<dbReference type="PANTHER" id="PTHR43096">
    <property type="entry name" value="DNAJ HOMOLOG 1, MITOCHONDRIAL-RELATED"/>
    <property type="match status" value="1"/>
</dbReference>
<dbReference type="GO" id="GO:0051082">
    <property type="term" value="F:unfolded protein binding"/>
    <property type="evidence" value="ECO:0007669"/>
    <property type="project" value="TreeGrafter"/>
</dbReference>
<evidence type="ECO:0000313" key="5">
    <source>
        <dbReference type="Proteomes" id="UP001259832"/>
    </source>
</evidence>
<dbReference type="Proteomes" id="UP001259832">
    <property type="component" value="Unassembled WGS sequence"/>
</dbReference>
<dbReference type="InterPro" id="IPR018253">
    <property type="entry name" value="DnaJ_domain_CS"/>
</dbReference>
<dbReference type="PROSITE" id="PS00636">
    <property type="entry name" value="DNAJ_1"/>
    <property type="match status" value="1"/>
</dbReference>
<dbReference type="PROSITE" id="PS50076">
    <property type="entry name" value="DNAJ_2"/>
    <property type="match status" value="1"/>
</dbReference>
<dbReference type="PRINTS" id="PR00625">
    <property type="entry name" value="JDOMAIN"/>
</dbReference>
<keyword evidence="2" id="KW-0472">Membrane</keyword>
<feature type="transmembrane region" description="Helical" evidence="2">
    <location>
        <begin position="60"/>
        <end position="79"/>
    </location>
</feature>
<protein>
    <submittedName>
        <fullName evidence="4">DnaJ subfamily B member 4</fullName>
    </submittedName>
</protein>
<accession>A0AAD9LB27</accession>
<keyword evidence="5" id="KW-1185">Reference proteome</keyword>
<evidence type="ECO:0000313" key="4">
    <source>
        <dbReference type="EMBL" id="KAK1929047.1"/>
    </source>
</evidence>
<gene>
    <name evidence="4" type="ORF">P3T76_015487</name>
</gene>
<dbReference type="AlphaFoldDB" id="A0AAD9LB27"/>
<comment type="caution">
    <text evidence="4">The sequence shown here is derived from an EMBL/GenBank/DDBJ whole genome shotgun (WGS) entry which is preliminary data.</text>
</comment>
<keyword evidence="2" id="KW-0812">Transmembrane</keyword>
<name>A0AAD9LB27_9STRA</name>
<sequence length="369" mass="41145">MHTPPAPPAPPRPRHCRQSLATAMGKSDSSQGILVQMFVISPAISWILKPGRFSKQRGFIYAVAFLLAIAVVTIGIDLYEQESNFYHVVGVNREASFADIKRAFRQRSVELHPDKNPSPTATEEFNRLRVAFDVLGDAHRRPLYDLFGESAIDKDLWSLQIETLVGSLTFYAIWAVLTFILTLSDQAREARSWSLAAGVLCFVLELNFIYGGGRLPTYFFPMMTMHDFVTIMHSAFPPFLNGCRAIGGYFHHDLARENYALGIELLKSNQAILLNMRQLQGEVASSSRRRPEVVKSDTIPAAARKRLKMEKHPSVAQAADPASDEKAAAEELRDIATPEPEVQKGGNGLGIPRWVWGIGIFVALNYLFD</sequence>
<dbReference type="Pfam" id="PF00226">
    <property type="entry name" value="DnaJ"/>
    <property type="match status" value="1"/>
</dbReference>
<dbReference type="PANTHER" id="PTHR43096:SF52">
    <property type="entry name" value="DNAJ HOMOLOG 1, MITOCHONDRIAL-RELATED"/>
    <property type="match status" value="1"/>
</dbReference>
<dbReference type="EMBL" id="JASMQC010000053">
    <property type="protein sequence ID" value="KAK1929047.1"/>
    <property type="molecule type" value="Genomic_DNA"/>
</dbReference>
<feature type="transmembrane region" description="Helical" evidence="2">
    <location>
        <begin position="29"/>
        <end position="48"/>
    </location>
</feature>
<dbReference type="SUPFAM" id="SSF46565">
    <property type="entry name" value="Chaperone J-domain"/>
    <property type="match status" value="1"/>
</dbReference>
<evidence type="ECO:0000256" key="2">
    <source>
        <dbReference type="SAM" id="Phobius"/>
    </source>
</evidence>
<dbReference type="InterPro" id="IPR036869">
    <property type="entry name" value="J_dom_sf"/>
</dbReference>
<keyword evidence="1" id="KW-0143">Chaperone</keyword>
<dbReference type="InterPro" id="IPR001623">
    <property type="entry name" value="DnaJ_domain"/>
</dbReference>
<feature type="transmembrane region" description="Helical" evidence="2">
    <location>
        <begin position="164"/>
        <end position="183"/>
    </location>
</feature>
<evidence type="ECO:0000259" key="3">
    <source>
        <dbReference type="PROSITE" id="PS50076"/>
    </source>
</evidence>
<dbReference type="GO" id="GO:0042026">
    <property type="term" value="P:protein refolding"/>
    <property type="evidence" value="ECO:0007669"/>
    <property type="project" value="TreeGrafter"/>
</dbReference>
<dbReference type="GO" id="GO:0005737">
    <property type="term" value="C:cytoplasm"/>
    <property type="evidence" value="ECO:0007669"/>
    <property type="project" value="TreeGrafter"/>
</dbReference>
<reference evidence="4" key="1">
    <citation type="submission" date="2023-08" db="EMBL/GenBank/DDBJ databases">
        <title>Reference Genome Resource for the Citrus Pathogen Phytophthora citrophthora.</title>
        <authorList>
            <person name="Moller H."/>
            <person name="Coetzee B."/>
            <person name="Rose L.J."/>
            <person name="Van Niekerk J.M."/>
        </authorList>
    </citation>
    <scope>NUCLEOTIDE SEQUENCE</scope>
    <source>
        <strain evidence="4">STE-U-9442</strain>
    </source>
</reference>
<evidence type="ECO:0000256" key="1">
    <source>
        <dbReference type="ARBA" id="ARBA00023186"/>
    </source>
</evidence>
<feature type="transmembrane region" description="Helical" evidence="2">
    <location>
        <begin position="195"/>
        <end position="213"/>
    </location>
</feature>